<dbReference type="Gene3D" id="3.40.630.30">
    <property type="match status" value="1"/>
</dbReference>
<dbReference type="InterPro" id="IPR016181">
    <property type="entry name" value="Acyl_CoA_acyltransferase"/>
</dbReference>
<evidence type="ECO:0000256" key="2">
    <source>
        <dbReference type="ARBA" id="ARBA00023315"/>
    </source>
</evidence>
<dbReference type="Pfam" id="PF00583">
    <property type="entry name" value="Acetyltransf_1"/>
    <property type="match status" value="1"/>
</dbReference>
<feature type="domain" description="N-acetyltransferase" evidence="3">
    <location>
        <begin position="58"/>
        <end position="212"/>
    </location>
</feature>
<dbReference type="AlphaFoldDB" id="A0AAV9AU76"/>
<dbReference type="Proteomes" id="UP001179952">
    <property type="component" value="Unassembled WGS sequence"/>
</dbReference>
<name>A0AAV9AU76_ACOGR</name>
<reference evidence="4" key="1">
    <citation type="journal article" date="2023" name="Nat. Commun.">
        <title>Diploid and tetraploid genomes of Acorus and the evolution of monocots.</title>
        <authorList>
            <person name="Ma L."/>
            <person name="Liu K.W."/>
            <person name="Li Z."/>
            <person name="Hsiao Y.Y."/>
            <person name="Qi Y."/>
            <person name="Fu T."/>
            <person name="Tang G.D."/>
            <person name="Zhang D."/>
            <person name="Sun W.H."/>
            <person name="Liu D.K."/>
            <person name="Li Y."/>
            <person name="Chen G.Z."/>
            <person name="Liu X.D."/>
            <person name="Liao X.Y."/>
            <person name="Jiang Y.T."/>
            <person name="Yu X."/>
            <person name="Hao Y."/>
            <person name="Huang J."/>
            <person name="Zhao X.W."/>
            <person name="Ke S."/>
            <person name="Chen Y.Y."/>
            <person name="Wu W.L."/>
            <person name="Hsu J.L."/>
            <person name="Lin Y.F."/>
            <person name="Huang M.D."/>
            <person name="Li C.Y."/>
            <person name="Huang L."/>
            <person name="Wang Z.W."/>
            <person name="Zhao X."/>
            <person name="Zhong W.Y."/>
            <person name="Peng D.H."/>
            <person name="Ahmad S."/>
            <person name="Lan S."/>
            <person name="Zhang J.S."/>
            <person name="Tsai W.C."/>
            <person name="Van de Peer Y."/>
            <person name="Liu Z.J."/>
        </authorList>
    </citation>
    <scope>NUCLEOTIDE SEQUENCE</scope>
    <source>
        <strain evidence="4">SCP</strain>
    </source>
</reference>
<evidence type="ECO:0000259" key="3">
    <source>
        <dbReference type="PROSITE" id="PS51186"/>
    </source>
</evidence>
<dbReference type="CDD" id="cd04301">
    <property type="entry name" value="NAT_SF"/>
    <property type="match status" value="1"/>
</dbReference>
<dbReference type="PANTHER" id="PTHR10545">
    <property type="entry name" value="DIAMINE N-ACETYLTRANSFERASE"/>
    <property type="match status" value="1"/>
</dbReference>
<dbReference type="EMBL" id="JAUJYN010000007">
    <property type="protein sequence ID" value="KAK1267731.1"/>
    <property type="molecule type" value="Genomic_DNA"/>
</dbReference>
<organism evidence="4 5">
    <name type="scientific">Acorus gramineus</name>
    <name type="common">Dwarf sweet flag</name>
    <dbReference type="NCBI Taxonomy" id="55184"/>
    <lineage>
        <taxon>Eukaryota</taxon>
        <taxon>Viridiplantae</taxon>
        <taxon>Streptophyta</taxon>
        <taxon>Embryophyta</taxon>
        <taxon>Tracheophyta</taxon>
        <taxon>Spermatophyta</taxon>
        <taxon>Magnoliopsida</taxon>
        <taxon>Liliopsida</taxon>
        <taxon>Acoraceae</taxon>
        <taxon>Acorus</taxon>
    </lineage>
</organism>
<evidence type="ECO:0000313" key="5">
    <source>
        <dbReference type="Proteomes" id="UP001179952"/>
    </source>
</evidence>
<keyword evidence="2" id="KW-0012">Acyltransferase</keyword>
<dbReference type="SUPFAM" id="SSF55729">
    <property type="entry name" value="Acyl-CoA N-acyltransferases (Nat)"/>
    <property type="match status" value="1"/>
</dbReference>
<comment type="caution">
    <text evidence="4">The sequence shown here is derived from an EMBL/GenBank/DDBJ whole genome shotgun (WGS) entry which is preliminary data.</text>
</comment>
<evidence type="ECO:0000313" key="4">
    <source>
        <dbReference type="EMBL" id="KAK1267731.1"/>
    </source>
</evidence>
<evidence type="ECO:0000256" key="1">
    <source>
        <dbReference type="ARBA" id="ARBA00022679"/>
    </source>
</evidence>
<dbReference type="InterPro" id="IPR051016">
    <property type="entry name" value="Diverse_Substrate_AcTransf"/>
</dbReference>
<dbReference type="PROSITE" id="PS51186">
    <property type="entry name" value="GNAT"/>
    <property type="match status" value="1"/>
</dbReference>
<keyword evidence="5" id="KW-1185">Reference proteome</keyword>
<accession>A0AAV9AU76</accession>
<dbReference type="GO" id="GO:0008080">
    <property type="term" value="F:N-acetyltransferase activity"/>
    <property type="evidence" value="ECO:0007669"/>
    <property type="project" value="UniProtKB-ARBA"/>
</dbReference>
<proteinExistence type="predicted"/>
<protein>
    <recommendedName>
        <fullName evidence="3">N-acetyltransferase domain-containing protein</fullName>
    </recommendedName>
</protein>
<gene>
    <name evidence="4" type="ORF">QJS04_geneDACA000317</name>
</gene>
<reference evidence="4" key="2">
    <citation type="submission" date="2023-06" db="EMBL/GenBank/DDBJ databases">
        <authorList>
            <person name="Ma L."/>
            <person name="Liu K.-W."/>
            <person name="Li Z."/>
            <person name="Hsiao Y.-Y."/>
            <person name="Qi Y."/>
            <person name="Fu T."/>
            <person name="Tang G."/>
            <person name="Zhang D."/>
            <person name="Sun W.-H."/>
            <person name="Liu D.-K."/>
            <person name="Li Y."/>
            <person name="Chen G.-Z."/>
            <person name="Liu X.-D."/>
            <person name="Liao X.-Y."/>
            <person name="Jiang Y.-T."/>
            <person name="Yu X."/>
            <person name="Hao Y."/>
            <person name="Huang J."/>
            <person name="Zhao X.-W."/>
            <person name="Ke S."/>
            <person name="Chen Y.-Y."/>
            <person name="Wu W.-L."/>
            <person name="Hsu J.-L."/>
            <person name="Lin Y.-F."/>
            <person name="Huang M.-D."/>
            <person name="Li C.-Y."/>
            <person name="Huang L."/>
            <person name="Wang Z.-W."/>
            <person name="Zhao X."/>
            <person name="Zhong W.-Y."/>
            <person name="Peng D.-H."/>
            <person name="Ahmad S."/>
            <person name="Lan S."/>
            <person name="Zhang J.-S."/>
            <person name="Tsai W.-C."/>
            <person name="Van De Peer Y."/>
            <person name="Liu Z.-J."/>
        </authorList>
    </citation>
    <scope>NUCLEOTIDE SEQUENCE</scope>
    <source>
        <strain evidence="4">SCP</strain>
        <tissue evidence="4">Leaves</tissue>
    </source>
</reference>
<sequence length="215" mass="23499">MSSAAAETNPIWARVRLADAGDVPNIHRLLRGLAEYENQTHQFTATESSLSATLFPSSPFRSFTILLLEIFPNPIHDDLPNPDFTPIVRRVDLGPVQDPEAATFASAGGGEGAVAAGFVLFFPNYSTFLAKPGLYVEDLFVRGCYRRRGFGRMLLSAVAAKAAEMGFGRVEWTVLDWNVDAFSFYEKMGAEVLPEWRICKLSGGALEAYRGGGDV</sequence>
<dbReference type="PANTHER" id="PTHR10545:SF29">
    <property type="entry name" value="GH14572P-RELATED"/>
    <property type="match status" value="1"/>
</dbReference>
<keyword evidence="1" id="KW-0808">Transferase</keyword>
<dbReference type="InterPro" id="IPR000182">
    <property type="entry name" value="GNAT_dom"/>
</dbReference>